<dbReference type="HOGENOM" id="CLU_1218809_0_0_10"/>
<evidence type="ECO:0008006" key="3">
    <source>
        <dbReference type="Google" id="ProtNLM"/>
    </source>
</evidence>
<accession>F8N7W0</accession>
<dbReference type="AlphaFoldDB" id="F8N7W0"/>
<dbReference type="STRING" id="688246.Premu_2114"/>
<organism evidence="1 2">
    <name type="scientific">Hallella multisaccharivorax DSM 17128</name>
    <dbReference type="NCBI Taxonomy" id="688246"/>
    <lineage>
        <taxon>Bacteria</taxon>
        <taxon>Pseudomonadati</taxon>
        <taxon>Bacteroidota</taxon>
        <taxon>Bacteroidia</taxon>
        <taxon>Bacteroidales</taxon>
        <taxon>Prevotellaceae</taxon>
        <taxon>Hallella</taxon>
    </lineage>
</organism>
<dbReference type="eggNOG" id="ENOG5032YIK">
    <property type="taxonomic scope" value="Bacteria"/>
</dbReference>
<dbReference type="SUPFAM" id="SSF55729">
    <property type="entry name" value="Acyl-CoA N-acyltransferases (Nat)"/>
    <property type="match status" value="1"/>
</dbReference>
<dbReference type="EMBL" id="GL945017">
    <property type="protein sequence ID" value="EGN57506.1"/>
    <property type="molecule type" value="Genomic_DNA"/>
</dbReference>
<gene>
    <name evidence="1" type="ORF">Premu_2114</name>
</gene>
<name>F8N7W0_9BACT</name>
<dbReference type="Gene3D" id="3.40.630.30">
    <property type="match status" value="1"/>
</dbReference>
<reference evidence="2" key="1">
    <citation type="journal article" date="2011" name="Stand. Genomic Sci.">
        <title>Non-contiguous finished genome sequence of the opportunistic oral pathogen Prevotella multisaccharivorax type strain (PPPA20).</title>
        <authorList>
            <person name="Pati A."/>
            <person name="Gronow S."/>
            <person name="Lu M."/>
            <person name="Lapidus A."/>
            <person name="Nolan M."/>
            <person name="Lucas S."/>
            <person name="Hammon N."/>
            <person name="Deshpande S."/>
            <person name="Cheng J.F."/>
            <person name="Tapia R."/>
            <person name="Han C."/>
            <person name="Goodwin L."/>
            <person name="Pitluck S."/>
            <person name="Liolios K."/>
            <person name="Pagani I."/>
            <person name="Mavromatis K."/>
            <person name="Mikhailova N."/>
            <person name="Huntemann M."/>
            <person name="Chen A."/>
            <person name="Palaniappan K."/>
            <person name="Land M."/>
            <person name="Hauser L."/>
            <person name="Detter J.C."/>
            <person name="Brambilla E.M."/>
            <person name="Rohde M."/>
            <person name="Goker M."/>
            <person name="Woyke T."/>
            <person name="Bristow J."/>
            <person name="Eisen J.A."/>
            <person name="Markowitz V."/>
            <person name="Hugenholtz P."/>
            <person name="Kyrpides N.C."/>
            <person name="Klenk H.P."/>
            <person name="Ivanova N."/>
        </authorList>
    </citation>
    <scope>NUCLEOTIDE SEQUENCE [LARGE SCALE GENOMIC DNA]</scope>
    <source>
        <strain evidence="2">DSM 17128</strain>
    </source>
</reference>
<protein>
    <recommendedName>
        <fullName evidence="3">N-acetyltransferase domain-containing protein</fullName>
    </recommendedName>
</protein>
<keyword evidence="2" id="KW-1185">Reference proteome</keyword>
<evidence type="ECO:0000313" key="2">
    <source>
        <dbReference type="Proteomes" id="UP000002772"/>
    </source>
</evidence>
<evidence type="ECO:0000313" key="1">
    <source>
        <dbReference type="EMBL" id="EGN57506.1"/>
    </source>
</evidence>
<dbReference type="InterPro" id="IPR016181">
    <property type="entry name" value="Acyl_CoA_acyltransferase"/>
</dbReference>
<sequence length="242" mass="28757">MIIDMTDNNENYEKDFYTTINFKYSYESSVGEIEAERYIKKINVDIVGRNEIDGEFLIGKAQRYILLLGQAVDDDYDIRYIFDYYSELDDFSALYDFQNDGFNDDLTEKFMIDELNLCIFSRLEIFPEYRGLGIGKMTIKDNFDMLSPGCGLVAMKPYPLQFEYRRNNEKEKKYYQSMGFDKLEQDKDKAFSSLKAYYRSLGYKTAKNYPSFMFFPTSQRNPKLDRININDDSAFRNLRKQR</sequence>
<proteinExistence type="predicted"/>
<dbReference type="Proteomes" id="UP000002772">
    <property type="component" value="Unassembled WGS sequence"/>
</dbReference>